<evidence type="ECO:0000313" key="2">
    <source>
        <dbReference type="EMBL" id="CCH77117.1"/>
    </source>
</evidence>
<sequence>MPDADPSTPVPLDPVDQRILGALMEKQRTVPATYPLTLNAVQAACNQQSSREPVVDYDSTLLTDALRSLTDRGLVRRVWAGAGQRTVKFHQLLDERLGLAHDECAVVTVLLLRGAQTAGELRTRCERLHPLPDKESVAEVLRRLADRDVPLARELPLRPREHDRRWIHLLGPVADDAGVEVPVPEEPATVLAAGPAERDRRVLEAYATVAGTYADRLGDELDAKPFDRWLLSRVVAAAGGDPVADVGCGPGHVTAYLAGLGADAHGFDLSPRMVEVARERHPYVPFEVADLRRLLRPRTAPGWGAVLALYSLIHLDPAELDEAVAALARVLRPGGLLLLAGHVPTGAGRPEVRHLDTWWDEPVDLDVVLHDPEAVRQAVARAGLANVEWYVRGPVAGEQTDRMSVLATRA</sequence>
<protein>
    <recommendedName>
        <fullName evidence="1">Methyltransferase domain-containing protein</fullName>
    </recommendedName>
</protein>
<dbReference type="CDD" id="cd02440">
    <property type="entry name" value="AdoMet_MTases"/>
    <property type="match status" value="1"/>
</dbReference>
<dbReference type="AlphaFoldDB" id="A0A077LWD5"/>
<organism evidence="2 3">
    <name type="scientific">Nostocoides japonicum T1-X7</name>
    <dbReference type="NCBI Taxonomy" id="1194083"/>
    <lineage>
        <taxon>Bacteria</taxon>
        <taxon>Bacillati</taxon>
        <taxon>Actinomycetota</taxon>
        <taxon>Actinomycetes</taxon>
        <taxon>Micrococcales</taxon>
        <taxon>Intrasporangiaceae</taxon>
        <taxon>Nostocoides</taxon>
    </lineage>
</organism>
<dbReference type="Gene3D" id="1.10.10.10">
    <property type="entry name" value="Winged helix-like DNA-binding domain superfamily/Winged helix DNA-binding domain"/>
    <property type="match status" value="2"/>
</dbReference>
<dbReference type="PANTHER" id="PTHR38768:SF1">
    <property type="entry name" value="UPF0502 PROTEIN YCEH"/>
    <property type="match status" value="1"/>
</dbReference>
<dbReference type="InterPro" id="IPR007432">
    <property type="entry name" value="DUF480"/>
</dbReference>
<dbReference type="Proteomes" id="UP000035721">
    <property type="component" value="Unassembled WGS sequence"/>
</dbReference>
<dbReference type="EMBL" id="CAJB01000074">
    <property type="protein sequence ID" value="CCH77117.1"/>
    <property type="molecule type" value="Genomic_DNA"/>
</dbReference>
<dbReference type="PANTHER" id="PTHR38768">
    <property type="entry name" value="UPF0502 PROTEIN YCEH"/>
    <property type="match status" value="1"/>
</dbReference>
<evidence type="ECO:0000313" key="3">
    <source>
        <dbReference type="Proteomes" id="UP000035721"/>
    </source>
</evidence>
<proteinExistence type="predicted"/>
<comment type="caution">
    <text evidence="2">The sequence shown here is derived from an EMBL/GenBank/DDBJ whole genome shotgun (WGS) entry which is preliminary data.</text>
</comment>
<dbReference type="InterPro" id="IPR029063">
    <property type="entry name" value="SAM-dependent_MTases_sf"/>
</dbReference>
<dbReference type="Pfam" id="PF04337">
    <property type="entry name" value="DUF480"/>
    <property type="match status" value="1"/>
</dbReference>
<gene>
    <name evidence="2" type="ORF">BN12_1650006</name>
</gene>
<reference evidence="2 3" key="1">
    <citation type="journal article" date="2013" name="ISME J.">
        <title>A metabolic model for members of the genus Tetrasphaera involved in enhanced biological phosphorus removal.</title>
        <authorList>
            <person name="Kristiansen R."/>
            <person name="Nguyen H.T.T."/>
            <person name="Saunders A.M."/>
            <person name="Nielsen J.L."/>
            <person name="Wimmer R."/>
            <person name="Le V.Q."/>
            <person name="McIlroy S.J."/>
            <person name="Petrovski S."/>
            <person name="Seviour R.J."/>
            <person name="Calteau A."/>
            <person name="Nielsen K.L."/>
            <person name="Nielsen P.H."/>
        </authorList>
    </citation>
    <scope>NUCLEOTIDE SEQUENCE [LARGE SCALE GENOMIC DNA]</scope>
    <source>
        <strain evidence="2 3">T1-X7</strain>
    </source>
</reference>
<dbReference type="Pfam" id="PF13649">
    <property type="entry name" value="Methyltransf_25"/>
    <property type="match status" value="1"/>
</dbReference>
<dbReference type="SUPFAM" id="SSF46785">
    <property type="entry name" value="Winged helix' DNA-binding domain"/>
    <property type="match status" value="2"/>
</dbReference>
<dbReference type="RefSeq" id="WP_235432432.1">
    <property type="nucleotide sequence ID" value="NZ_HF570958.1"/>
</dbReference>
<dbReference type="STRING" id="1194083.BN12_1650006"/>
<evidence type="ECO:0000259" key="1">
    <source>
        <dbReference type="Pfam" id="PF13649"/>
    </source>
</evidence>
<dbReference type="SUPFAM" id="SSF53335">
    <property type="entry name" value="S-adenosyl-L-methionine-dependent methyltransferases"/>
    <property type="match status" value="1"/>
</dbReference>
<dbReference type="InterPro" id="IPR036388">
    <property type="entry name" value="WH-like_DNA-bd_sf"/>
</dbReference>
<accession>A0A077LWD5</accession>
<dbReference type="InterPro" id="IPR036390">
    <property type="entry name" value="WH_DNA-bd_sf"/>
</dbReference>
<feature type="domain" description="Methyltransferase" evidence="1">
    <location>
        <begin position="243"/>
        <end position="335"/>
    </location>
</feature>
<dbReference type="InterPro" id="IPR041698">
    <property type="entry name" value="Methyltransf_25"/>
</dbReference>
<name>A0A077LWD5_9MICO</name>
<dbReference type="Gene3D" id="3.40.50.150">
    <property type="entry name" value="Vaccinia Virus protein VP39"/>
    <property type="match status" value="1"/>
</dbReference>
<keyword evidence="3" id="KW-1185">Reference proteome</keyword>